<proteinExistence type="predicted"/>
<organism evidence="7 8">
    <name type="scientific">Tessaracoccus flavescens</name>
    <dbReference type="NCBI Taxonomy" id="399497"/>
    <lineage>
        <taxon>Bacteria</taxon>
        <taxon>Bacillati</taxon>
        <taxon>Actinomycetota</taxon>
        <taxon>Actinomycetes</taxon>
        <taxon>Propionibacteriales</taxon>
        <taxon>Propionibacteriaceae</taxon>
        <taxon>Tessaracoccus</taxon>
    </lineage>
</organism>
<name>A0A921JR15_9ACTN</name>
<feature type="transmembrane region" description="Helical" evidence="5">
    <location>
        <begin position="196"/>
        <end position="217"/>
    </location>
</feature>
<dbReference type="Gene3D" id="1.10.287.950">
    <property type="entry name" value="Methyl-accepting chemotaxis protein"/>
    <property type="match status" value="1"/>
</dbReference>
<comment type="caution">
    <text evidence="7">The sequence shown here is derived from an EMBL/GenBank/DDBJ whole genome shotgun (WGS) entry which is preliminary data.</text>
</comment>
<evidence type="ECO:0000313" key="7">
    <source>
        <dbReference type="EMBL" id="HJE51980.1"/>
    </source>
</evidence>
<dbReference type="NCBIfam" id="TIGR03057">
    <property type="entry name" value="xxxLxxG_by_4"/>
    <property type="match status" value="2"/>
</dbReference>
<comment type="subcellular location">
    <subcellularLocation>
        <location evidence="1">Membrane</location>
        <topology evidence="1">Multi-pass membrane protein</topology>
    </subcellularLocation>
</comment>
<dbReference type="InterPro" id="IPR013525">
    <property type="entry name" value="ABC2_TM"/>
</dbReference>
<reference evidence="7" key="2">
    <citation type="submission" date="2021-09" db="EMBL/GenBank/DDBJ databases">
        <authorList>
            <person name="Gilroy R."/>
        </authorList>
    </citation>
    <scope>NUCLEOTIDE SEQUENCE</scope>
    <source>
        <strain evidence="7">ChiGjej3B3-7470</strain>
    </source>
</reference>
<evidence type="ECO:0000256" key="5">
    <source>
        <dbReference type="SAM" id="Phobius"/>
    </source>
</evidence>
<dbReference type="PANTHER" id="PTHR43077:SF5">
    <property type="entry name" value="PHAGE INFECTION PROTEIN"/>
    <property type="match status" value="1"/>
</dbReference>
<evidence type="ECO:0000313" key="8">
    <source>
        <dbReference type="Proteomes" id="UP000712713"/>
    </source>
</evidence>
<feature type="domain" description="ABC-2 type transporter transmembrane" evidence="6">
    <location>
        <begin position="180"/>
        <end position="376"/>
    </location>
</feature>
<dbReference type="Proteomes" id="UP000712713">
    <property type="component" value="Unassembled WGS sequence"/>
</dbReference>
<sequence>ADAIVKDYDAHQNDQTHRDVIKKLDEASASMQALADGSKQVADGNRKLANSMPELRKGITDAHDGATKLNAGAAQLEDGLDTSVAGVGKLKAGSSRLATGAKELSDGASALASGASKIDAGAAALEEGARDLDNGAKDLEAGAKKLDDGTGDLATALRDGADKVPHLTDAKKDNVSQVIGDPVRIQKIQQTQAGSYGAGLAPFFLSLALWVGVFMLVQALRPIARRALASNARSWRIALGGWIPFWLISMAQATILLLVVHFVLGLHPANLPLTWAFRLLATMAFSAIIQGTVELFGTPGKFIILILLVLQLTAAGGTLPWQLTPQPLHIVHDVLPMSHVVEGLRRLIYGSDIGSVATNAWMLVGYTALGLVLSILAAHKHKTWTLKVLDPEIAI</sequence>
<evidence type="ECO:0000256" key="1">
    <source>
        <dbReference type="ARBA" id="ARBA00004141"/>
    </source>
</evidence>
<dbReference type="InterPro" id="IPR051328">
    <property type="entry name" value="T7SS_ABC-Transporter"/>
</dbReference>
<evidence type="ECO:0000256" key="2">
    <source>
        <dbReference type="ARBA" id="ARBA00022692"/>
    </source>
</evidence>
<dbReference type="NCBIfam" id="TIGR03062">
    <property type="entry name" value="pip_yhgE_Cterm"/>
    <property type="match status" value="1"/>
</dbReference>
<dbReference type="GO" id="GO:0016020">
    <property type="term" value="C:membrane"/>
    <property type="evidence" value="ECO:0007669"/>
    <property type="project" value="UniProtKB-SubCell"/>
</dbReference>
<feature type="transmembrane region" description="Helical" evidence="5">
    <location>
        <begin position="303"/>
        <end position="323"/>
    </location>
</feature>
<accession>A0A921JR15</accession>
<feature type="non-terminal residue" evidence="7">
    <location>
        <position position="1"/>
    </location>
</feature>
<evidence type="ECO:0000259" key="6">
    <source>
        <dbReference type="Pfam" id="PF12698"/>
    </source>
</evidence>
<dbReference type="InterPro" id="IPR023908">
    <property type="entry name" value="xxxLxxG_rpt"/>
</dbReference>
<keyword evidence="2 5" id="KW-0812">Transmembrane</keyword>
<dbReference type="EMBL" id="DYZF01000210">
    <property type="protein sequence ID" value="HJE51980.1"/>
    <property type="molecule type" value="Genomic_DNA"/>
</dbReference>
<feature type="transmembrane region" description="Helical" evidence="5">
    <location>
        <begin position="360"/>
        <end position="378"/>
    </location>
</feature>
<evidence type="ECO:0000256" key="4">
    <source>
        <dbReference type="ARBA" id="ARBA00023136"/>
    </source>
</evidence>
<dbReference type="Pfam" id="PF12698">
    <property type="entry name" value="ABC2_membrane_3"/>
    <property type="match status" value="1"/>
</dbReference>
<protein>
    <submittedName>
        <fullName evidence="7">YhgE/Pip family protein</fullName>
    </submittedName>
</protein>
<dbReference type="GO" id="GO:0140359">
    <property type="term" value="F:ABC-type transporter activity"/>
    <property type="evidence" value="ECO:0007669"/>
    <property type="project" value="InterPro"/>
</dbReference>
<evidence type="ECO:0000256" key="3">
    <source>
        <dbReference type="ARBA" id="ARBA00022989"/>
    </source>
</evidence>
<dbReference type="InterPro" id="IPR017501">
    <property type="entry name" value="Phage_infect_YhgE_C"/>
</dbReference>
<feature type="transmembrane region" description="Helical" evidence="5">
    <location>
        <begin position="237"/>
        <end position="263"/>
    </location>
</feature>
<feature type="transmembrane region" description="Helical" evidence="5">
    <location>
        <begin position="275"/>
        <end position="296"/>
    </location>
</feature>
<keyword evidence="3 5" id="KW-1133">Transmembrane helix</keyword>
<dbReference type="AlphaFoldDB" id="A0A921JR15"/>
<gene>
    <name evidence="7" type="ORF">K8V15_08395</name>
</gene>
<reference evidence="7" key="1">
    <citation type="journal article" date="2021" name="PeerJ">
        <title>Extensive microbial diversity within the chicken gut microbiome revealed by metagenomics and culture.</title>
        <authorList>
            <person name="Gilroy R."/>
            <person name="Ravi A."/>
            <person name="Getino M."/>
            <person name="Pursley I."/>
            <person name="Horton D.L."/>
            <person name="Alikhan N.F."/>
            <person name="Baker D."/>
            <person name="Gharbi K."/>
            <person name="Hall N."/>
            <person name="Watson M."/>
            <person name="Adriaenssens E.M."/>
            <person name="Foster-Nyarko E."/>
            <person name="Jarju S."/>
            <person name="Secka A."/>
            <person name="Antonio M."/>
            <person name="Oren A."/>
            <person name="Chaudhuri R.R."/>
            <person name="La Ragione R."/>
            <person name="Hildebrand F."/>
            <person name="Pallen M.J."/>
        </authorList>
    </citation>
    <scope>NUCLEOTIDE SEQUENCE</scope>
    <source>
        <strain evidence="7">ChiGjej3B3-7470</strain>
    </source>
</reference>
<keyword evidence="4 5" id="KW-0472">Membrane</keyword>
<dbReference type="PANTHER" id="PTHR43077">
    <property type="entry name" value="TRANSPORT PERMEASE YVFS-RELATED"/>
    <property type="match status" value="1"/>
</dbReference>